<proteinExistence type="predicted"/>
<dbReference type="Pfam" id="PF00646">
    <property type="entry name" value="F-box"/>
    <property type="match status" value="1"/>
</dbReference>
<evidence type="ECO:0000313" key="3">
    <source>
        <dbReference type="Proteomes" id="UP000554482"/>
    </source>
</evidence>
<comment type="caution">
    <text evidence="2">The sequence shown here is derived from an EMBL/GenBank/DDBJ whole genome shotgun (WGS) entry which is preliminary data.</text>
</comment>
<protein>
    <submittedName>
        <fullName evidence="2">F-box/FBD/LRR-repeat protein</fullName>
    </submittedName>
</protein>
<dbReference type="SUPFAM" id="SSF52047">
    <property type="entry name" value="RNI-like"/>
    <property type="match status" value="1"/>
</dbReference>
<dbReference type="CDD" id="cd22160">
    <property type="entry name" value="F-box_AtFBL13-like"/>
    <property type="match status" value="1"/>
</dbReference>
<sequence length="372" mass="43353">MGTVLKKKLNNPDDRISQMPDEVLSFMLLLLPSEEAARTSILSRRWRYVWKSSAAYSSSLNLDVVAMRGSPYSYKMSKRYVENTYLLFIEQIKFIKWVDQILQLGYRPTMDSFRLRFYFKKNSADNINRWINMAISKSVKNFDIDLSHFLTLGYCLPNDEFYTFPDWLFTCETGSLVKLLCLKACIFRPLDFKFSALMDLQLDNVLIDQDCFVNFLSSCTNLEKLCLVKCWELLSLKIPGSLFKLKYLAIINCRSLEYIKIDARNLNRFEYRGYPVHFTFLNVPQLSNIIVNIAYGDSSSSEITRVLESISSQLPKLDSLMMNTFRIKEPILPSVVINLKKLVLWIDAYEDTLWGFIPLLHGSPYLHTLELH</sequence>
<gene>
    <name evidence="2" type="ORF">FRX31_013650</name>
</gene>
<evidence type="ECO:0000313" key="2">
    <source>
        <dbReference type="EMBL" id="KAF5196763.1"/>
    </source>
</evidence>
<dbReference type="EMBL" id="JABWDY010015558">
    <property type="protein sequence ID" value="KAF5196763.1"/>
    <property type="molecule type" value="Genomic_DNA"/>
</dbReference>
<dbReference type="Proteomes" id="UP000554482">
    <property type="component" value="Unassembled WGS sequence"/>
</dbReference>
<feature type="domain" description="F-box" evidence="1">
    <location>
        <begin position="13"/>
        <end position="59"/>
    </location>
</feature>
<dbReference type="OrthoDB" id="613853at2759"/>
<dbReference type="InterPro" id="IPR001810">
    <property type="entry name" value="F-box_dom"/>
</dbReference>
<dbReference type="InterPro" id="IPR032675">
    <property type="entry name" value="LRR_dom_sf"/>
</dbReference>
<evidence type="ECO:0000259" key="1">
    <source>
        <dbReference type="PROSITE" id="PS50181"/>
    </source>
</evidence>
<dbReference type="PANTHER" id="PTHR34145:SF28">
    <property type="entry name" value="F-BOX DOMAIN-CONTAINING PROTEIN"/>
    <property type="match status" value="1"/>
</dbReference>
<dbReference type="InterPro" id="IPR036047">
    <property type="entry name" value="F-box-like_dom_sf"/>
</dbReference>
<dbReference type="PROSITE" id="PS50181">
    <property type="entry name" value="FBOX"/>
    <property type="match status" value="1"/>
</dbReference>
<dbReference type="Pfam" id="PF23622">
    <property type="entry name" value="LRR_At1g61320_AtMIF1"/>
    <property type="match status" value="1"/>
</dbReference>
<dbReference type="Gene3D" id="3.80.10.10">
    <property type="entry name" value="Ribonuclease Inhibitor"/>
    <property type="match status" value="1"/>
</dbReference>
<dbReference type="AlphaFoldDB" id="A0A7J6WIF9"/>
<dbReference type="InterPro" id="IPR053772">
    <property type="entry name" value="At1g61320/At1g61330-like"/>
</dbReference>
<dbReference type="InterPro" id="IPR055357">
    <property type="entry name" value="LRR_At1g61320_AtMIF1"/>
</dbReference>
<reference evidence="2 3" key="1">
    <citation type="submission" date="2020-06" db="EMBL/GenBank/DDBJ databases">
        <title>Transcriptomic and genomic resources for Thalictrum thalictroides and T. hernandezii: Facilitating candidate gene discovery in an emerging model plant lineage.</title>
        <authorList>
            <person name="Arias T."/>
            <person name="Riano-Pachon D.M."/>
            <person name="Di Stilio V.S."/>
        </authorList>
    </citation>
    <scope>NUCLEOTIDE SEQUENCE [LARGE SCALE GENOMIC DNA]</scope>
    <source>
        <strain evidence="3">cv. WT478/WT964</strain>
        <tissue evidence="2">Leaves</tissue>
    </source>
</reference>
<name>A0A7J6WIF9_THATH</name>
<dbReference type="SUPFAM" id="SSF81383">
    <property type="entry name" value="F-box domain"/>
    <property type="match status" value="1"/>
</dbReference>
<accession>A0A7J6WIF9</accession>
<keyword evidence="3" id="KW-1185">Reference proteome</keyword>
<dbReference type="InterPro" id="IPR053781">
    <property type="entry name" value="F-box_AtFBL13-like"/>
</dbReference>
<feature type="non-terminal residue" evidence="2">
    <location>
        <position position="1"/>
    </location>
</feature>
<dbReference type="PANTHER" id="PTHR34145">
    <property type="entry name" value="OS02G0105600 PROTEIN"/>
    <property type="match status" value="1"/>
</dbReference>
<organism evidence="2 3">
    <name type="scientific">Thalictrum thalictroides</name>
    <name type="common">Rue-anemone</name>
    <name type="synonym">Anemone thalictroides</name>
    <dbReference type="NCBI Taxonomy" id="46969"/>
    <lineage>
        <taxon>Eukaryota</taxon>
        <taxon>Viridiplantae</taxon>
        <taxon>Streptophyta</taxon>
        <taxon>Embryophyta</taxon>
        <taxon>Tracheophyta</taxon>
        <taxon>Spermatophyta</taxon>
        <taxon>Magnoliopsida</taxon>
        <taxon>Ranunculales</taxon>
        <taxon>Ranunculaceae</taxon>
        <taxon>Thalictroideae</taxon>
        <taxon>Thalictrum</taxon>
    </lineage>
</organism>